<reference evidence="3" key="1">
    <citation type="submission" date="2021-02" db="EMBL/GenBank/DDBJ databases">
        <authorList>
            <person name="Nowell W R."/>
        </authorList>
    </citation>
    <scope>NUCLEOTIDE SEQUENCE</scope>
</reference>
<feature type="domain" description="Beta-lactamase-related" evidence="2">
    <location>
        <begin position="25"/>
        <end position="396"/>
    </location>
</feature>
<dbReference type="SUPFAM" id="SSF56601">
    <property type="entry name" value="beta-lactamase/transpeptidase-like"/>
    <property type="match status" value="1"/>
</dbReference>
<evidence type="ECO:0000313" key="3">
    <source>
        <dbReference type="EMBL" id="CAF1383177.1"/>
    </source>
</evidence>
<dbReference type="Gene3D" id="3.40.710.10">
    <property type="entry name" value="DD-peptidase/beta-lactamase superfamily"/>
    <property type="match status" value="1"/>
</dbReference>
<feature type="chain" id="PRO_5032907350" description="Beta-lactamase-related domain-containing protein" evidence="1">
    <location>
        <begin position="18"/>
        <end position="439"/>
    </location>
</feature>
<dbReference type="PANTHER" id="PTHR46825">
    <property type="entry name" value="D-ALANYL-D-ALANINE-CARBOXYPEPTIDASE/ENDOPEPTIDASE AMPH"/>
    <property type="match status" value="1"/>
</dbReference>
<dbReference type="Pfam" id="PF00144">
    <property type="entry name" value="Beta-lactamase"/>
    <property type="match status" value="1"/>
</dbReference>
<dbReference type="Proteomes" id="UP000663845">
    <property type="component" value="Unassembled WGS sequence"/>
</dbReference>
<protein>
    <recommendedName>
        <fullName evidence="2">Beta-lactamase-related domain-containing protein</fullName>
    </recommendedName>
</protein>
<name>A0A815JJN3_9BILA</name>
<dbReference type="InterPro" id="IPR050491">
    <property type="entry name" value="AmpC-like"/>
</dbReference>
<comment type="caution">
    <text evidence="3">The sequence shown here is derived from an EMBL/GenBank/DDBJ whole genome shotgun (WGS) entry which is preliminary data.</text>
</comment>
<dbReference type="AlphaFoldDB" id="A0A815JJN3"/>
<feature type="signal peptide" evidence="1">
    <location>
        <begin position="1"/>
        <end position="17"/>
    </location>
</feature>
<dbReference type="PANTHER" id="PTHR46825:SF9">
    <property type="entry name" value="BETA-LACTAMASE-RELATED DOMAIN-CONTAINING PROTEIN"/>
    <property type="match status" value="1"/>
</dbReference>
<evidence type="ECO:0000259" key="2">
    <source>
        <dbReference type="Pfam" id="PF00144"/>
    </source>
</evidence>
<sequence length="439" mass="49018">MANLLYVLFLAFHLVVGNISQCPNQQLINESLERVHIPGAAIIVVNATDILYQHAYGYQSLLPKRSMDIDTSIFPLASISKTFIATAVMQLVEKELVDLDTDINRYLFESVQRIYHPNYPSYSITLRKLLSHTASIAVKPEEQNMQYKPGDTAFDETLSEFCFKYINPNTSNWLPKPPGSVAFYSNEGSSLAALVVERVANMSYSQYVKEKILKPLGVDISKVGVRLSDFENTEDFVKHYAYVFNTTDLERLQQVMPQLNFTPVSDNLPTWLHISNYGFGAYPAGLLRMSANTLSVYLRMFLNNGSSILRPRSIAEIRTIVDGGNIPDYGLIGNNNSTQESPSSQFGLSWYWQTMSNGRRYLGHSGSMLGMIHLMLVDETNSVGVILLSNGDINTRKAMAEENQEGSGACTKCSCSGWWNWQPGNSACGTCGHSYSDHK</sequence>
<dbReference type="EMBL" id="CAJNOG010000920">
    <property type="protein sequence ID" value="CAF1383177.1"/>
    <property type="molecule type" value="Genomic_DNA"/>
</dbReference>
<dbReference type="InterPro" id="IPR012338">
    <property type="entry name" value="Beta-lactam/transpept-like"/>
</dbReference>
<dbReference type="InterPro" id="IPR001466">
    <property type="entry name" value="Beta-lactam-related"/>
</dbReference>
<proteinExistence type="predicted"/>
<gene>
    <name evidence="3" type="ORF">JYZ213_LOCUS36780</name>
</gene>
<accession>A0A815JJN3</accession>
<evidence type="ECO:0000256" key="1">
    <source>
        <dbReference type="SAM" id="SignalP"/>
    </source>
</evidence>
<organism evidence="3 4">
    <name type="scientific">Adineta steineri</name>
    <dbReference type="NCBI Taxonomy" id="433720"/>
    <lineage>
        <taxon>Eukaryota</taxon>
        <taxon>Metazoa</taxon>
        <taxon>Spiralia</taxon>
        <taxon>Gnathifera</taxon>
        <taxon>Rotifera</taxon>
        <taxon>Eurotatoria</taxon>
        <taxon>Bdelloidea</taxon>
        <taxon>Adinetida</taxon>
        <taxon>Adinetidae</taxon>
        <taxon>Adineta</taxon>
    </lineage>
</organism>
<keyword evidence="1" id="KW-0732">Signal</keyword>
<evidence type="ECO:0000313" key="4">
    <source>
        <dbReference type="Proteomes" id="UP000663845"/>
    </source>
</evidence>